<feature type="region of interest" description="Disordered" evidence="3">
    <location>
        <begin position="574"/>
        <end position="642"/>
    </location>
</feature>
<dbReference type="RefSeq" id="WP_249317463.1">
    <property type="nucleotide sequence ID" value="NZ_JACRSR010000007.1"/>
</dbReference>
<evidence type="ECO:0000259" key="5">
    <source>
        <dbReference type="PROSITE" id="PS51781"/>
    </source>
</evidence>
<dbReference type="GO" id="GO:0008745">
    <property type="term" value="F:N-acetylmuramoyl-L-alanine amidase activity"/>
    <property type="evidence" value="ECO:0007669"/>
    <property type="project" value="InterPro"/>
</dbReference>
<dbReference type="GO" id="GO:0009253">
    <property type="term" value="P:peptidoglycan catabolic process"/>
    <property type="evidence" value="ECO:0007669"/>
    <property type="project" value="InterPro"/>
</dbReference>
<feature type="domain" description="SH3b" evidence="5">
    <location>
        <begin position="260"/>
        <end position="322"/>
    </location>
</feature>
<dbReference type="Gene3D" id="3.40.630.40">
    <property type="entry name" value="Zn-dependent exopeptidases"/>
    <property type="match status" value="2"/>
</dbReference>
<keyword evidence="1" id="KW-0378">Hydrolase</keyword>
<feature type="compositionally biased region" description="Low complexity" evidence="3">
    <location>
        <begin position="576"/>
        <end position="638"/>
    </location>
</feature>
<feature type="chain" id="PRO_5039721363" evidence="4">
    <location>
        <begin position="23"/>
        <end position="942"/>
    </location>
</feature>
<dbReference type="EMBL" id="JACRSR010000007">
    <property type="protein sequence ID" value="MBC8532344.1"/>
    <property type="molecule type" value="Genomic_DNA"/>
</dbReference>
<protein>
    <submittedName>
        <fullName evidence="6">SH3 domain-containing protein</fullName>
    </submittedName>
</protein>
<dbReference type="Gene3D" id="2.30.30.40">
    <property type="entry name" value="SH3 Domains"/>
    <property type="match status" value="5"/>
</dbReference>
<dbReference type="InterPro" id="IPR002508">
    <property type="entry name" value="MurNAc-LAA_cat"/>
</dbReference>
<keyword evidence="7" id="KW-1185">Reference proteome</keyword>
<comment type="caution">
    <text evidence="6">The sequence shown here is derived from an EMBL/GenBank/DDBJ whole genome shotgun (WGS) entry which is preliminary data.</text>
</comment>
<dbReference type="AlphaFoldDB" id="A0A926D6L6"/>
<accession>A0A926D6L6</accession>
<dbReference type="CDD" id="cd02696">
    <property type="entry name" value="MurNAc-LAA"/>
    <property type="match status" value="2"/>
</dbReference>
<dbReference type="SMART" id="SM00287">
    <property type="entry name" value="SH3b"/>
    <property type="match status" value="5"/>
</dbReference>
<evidence type="ECO:0000256" key="3">
    <source>
        <dbReference type="SAM" id="MobiDB-lite"/>
    </source>
</evidence>
<dbReference type="GO" id="GO:0071555">
    <property type="term" value="P:cell wall organization"/>
    <property type="evidence" value="ECO:0007669"/>
    <property type="project" value="UniProtKB-KW"/>
</dbReference>
<reference evidence="6" key="1">
    <citation type="submission" date="2020-08" db="EMBL/GenBank/DDBJ databases">
        <title>Genome public.</title>
        <authorList>
            <person name="Liu C."/>
            <person name="Sun Q."/>
        </authorList>
    </citation>
    <scope>NUCLEOTIDE SEQUENCE</scope>
    <source>
        <strain evidence="6">NSJ-53</strain>
    </source>
</reference>
<dbReference type="InterPro" id="IPR052354">
    <property type="entry name" value="Cell_Wall_Dynamics_Protein"/>
</dbReference>
<dbReference type="Pfam" id="PF01520">
    <property type="entry name" value="Amidase_3"/>
    <property type="match status" value="2"/>
</dbReference>
<feature type="signal peptide" evidence="4">
    <location>
        <begin position="1"/>
        <end position="22"/>
    </location>
</feature>
<dbReference type="Proteomes" id="UP000623172">
    <property type="component" value="Unassembled WGS sequence"/>
</dbReference>
<gene>
    <name evidence="6" type="ORF">H8696_10865</name>
</gene>
<dbReference type="InterPro" id="IPR003646">
    <property type="entry name" value="SH3-like_bac-type"/>
</dbReference>
<organism evidence="6 7">
    <name type="scientific">Gehongia tenuis</name>
    <dbReference type="NCBI Taxonomy" id="2763655"/>
    <lineage>
        <taxon>Bacteria</taxon>
        <taxon>Bacillati</taxon>
        <taxon>Bacillota</taxon>
        <taxon>Clostridia</taxon>
        <taxon>Christensenellales</taxon>
        <taxon>Christensenellaceae</taxon>
        <taxon>Gehongia</taxon>
    </lineage>
</organism>
<evidence type="ECO:0000256" key="2">
    <source>
        <dbReference type="ARBA" id="ARBA00023316"/>
    </source>
</evidence>
<dbReference type="SUPFAM" id="SSF53187">
    <property type="entry name" value="Zn-dependent exopeptidases"/>
    <property type="match status" value="2"/>
</dbReference>
<feature type="domain" description="SH3b" evidence="5">
    <location>
        <begin position="339"/>
        <end position="401"/>
    </location>
</feature>
<dbReference type="PROSITE" id="PS51781">
    <property type="entry name" value="SH3B"/>
    <property type="match status" value="5"/>
</dbReference>
<keyword evidence="2" id="KW-0961">Cell wall biogenesis/degradation</keyword>
<feature type="domain" description="SH3b" evidence="5">
    <location>
        <begin position="33"/>
        <end position="95"/>
    </location>
</feature>
<dbReference type="PANTHER" id="PTHR34408">
    <property type="entry name" value="FAMILY PROTEIN, PUTATIVE-RELATED"/>
    <property type="match status" value="1"/>
</dbReference>
<feature type="domain" description="SH3b" evidence="5">
    <location>
        <begin position="181"/>
        <end position="243"/>
    </location>
</feature>
<dbReference type="Pfam" id="PF08239">
    <property type="entry name" value="SH3_3"/>
    <property type="match status" value="5"/>
</dbReference>
<dbReference type="SMART" id="SM00646">
    <property type="entry name" value="Ami_3"/>
    <property type="match status" value="1"/>
</dbReference>
<evidence type="ECO:0000256" key="1">
    <source>
        <dbReference type="ARBA" id="ARBA00022801"/>
    </source>
</evidence>
<name>A0A926D6L6_9FIRM</name>
<evidence type="ECO:0000313" key="7">
    <source>
        <dbReference type="Proteomes" id="UP000623172"/>
    </source>
</evidence>
<evidence type="ECO:0000256" key="4">
    <source>
        <dbReference type="SAM" id="SignalP"/>
    </source>
</evidence>
<sequence length="942" mass="97349">MGLKKRSLAVALVVAMVFTLFAPLSATTAKAEGGTYRVTASALNVRSGPSTGTSVIGTLTRGREVAVSSISGSWGAISYNGRTGYIHMDYVTSVGSGSSSAPSGSTGVVKASVLNVRSGPSTGYSKIGSLTRNTTVSVLEQSGGWYKISYGSLTGYVSGEYLTISGGSSTPSTPTDPGTVIGTGTVTASALNVRSGPSTGYGVMGTLRKGAAVSVYEQMGGWYKIAYNGGVGYVSGDYLSYSASGGGSTTPPTPTTPDIIGTGTVTASALNVRSGPSTGYRVMGTLRKGAKVSVYDGANGWYKIDYNGSIGYVSGDYLSYSPNGGGSTTPENPNPGEGIGTGVVTAVVLNVRSGAGTGYSKIGSLNKNTAITVTQVLSGWYKIIFNGGVGYVSADYVNYTPNSTGGGSDPELPETGSSTIGSSSRLAGKVIFLDAGHGGSSSGAVYGGVYEKNVNRDITAKVKAALERSGATVIMIREGDSTVDLYPRMSIVNRASLQALLPGRNEKLAALNTQKTPLAEEVEALQAKADQLTDSATAVRVLNQAVAGNADYQRAIDGAVGEMDGLFEVLNGAVTPSSPSASPVSPDNGNSPSSSPSNSPSDNASPSASPSTSPSGDNGSDASPSPSPSATASPLGTPEANPVAYRSSGIQLARLAGTSDSALVTALKEKADEAMALYGLPNALKDTAAYKALYAEAVLDAAKADSRVDNALLTEFEAKVKAMKDTVTAPFTLEVAKNPSGALAEIMVQLTPKKEELTKLDDEITKLTEEIADMNRIIGEYTAHLSGQRTDSQIYGGYTKAILPDLAKTFEWQRELESNYMFVSIHSNAMANGGTTASGTEIYYVSSGTEYASSYFSAYNDSARIRLANLLLDQVSSTMGTNRRYINNGTSLCVLREQNLPSALVEVGYLSNPSDRSKLVNEAYQHKAADGVVKAIFQYYGV</sequence>
<keyword evidence="4" id="KW-0732">Signal</keyword>
<feature type="domain" description="SH3b" evidence="5">
    <location>
        <begin position="104"/>
        <end position="166"/>
    </location>
</feature>
<evidence type="ECO:0000313" key="6">
    <source>
        <dbReference type="EMBL" id="MBC8532344.1"/>
    </source>
</evidence>
<proteinExistence type="predicted"/>